<dbReference type="EMBL" id="HBUF01264736">
    <property type="protein sequence ID" value="CAG6683845.1"/>
    <property type="molecule type" value="Transcribed_RNA"/>
</dbReference>
<reference evidence="1" key="1">
    <citation type="submission" date="2021-05" db="EMBL/GenBank/DDBJ databases">
        <authorList>
            <person name="Alioto T."/>
            <person name="Alioto T."/>
            <person name="Gomez Garrido J."/>
        </authorList>
    </citation>
    <scope>NUCLEOTIDE SEQUENCE</scope>
</reference>
<name>A0A8D8T8K5_9HEMI</name>
<accession>A0A8D8T8K5</accession>
<dbReference type="AlphaFoldDB" id="A0A8D8T8K5"/>
<protein>
    <submittedName>
        <fullName evidence="1">Uncharacterized protein</fullName>
    </submittedName>
</protein>
<sequence>MIFHPPPQLLPSLWSPFCRISFPPELFHELLKVRRRKAAARLLQVQSFPRPERLEQDAVDLSLRIAFFRVPEFVQHDPQFLRPVVVLPVLVDQGCPIFLHRLANVLCPLRYTLFFEFGPVSLHLVGQLVDSFHIPCFPLSVPIVLNTLTDLPTPVYSLLRSRPVPHPHHPCTNLSIPLRVSFLLHPIEISSHDFFLQFPPFF</sequence>
<evidence type="ECO:0000313" key="1">
    <source>
        <dbReference type="EMBL" id="CAG6683845.1"/>
    </source>
</evidence>
<proteinExistence type="predicted"/>
<dbReference type="EMBL" id="HBUF01264737">
    <property type="protein sequence ID" value="CAG6683846.1"/>
    <property type="molecule type" value="Transcribed_RNA"/>
</dbReference>
<organism evidence="1">
    <name type="scientific">Cacopsylla melanoneura</name>
    <dbReference type="NCBI Taxonomy" id="428564"/>
    <lineage>
        <taxon>Eukaryota</taxon>
        <taxon>Metazoa</taxon>
        <taxon>Ecdysozoa</taxon>
        <taxon>Arthropoda</taxon>
        <taxon>Hexapoda</taxon>
        <taxon>Insecta</taxon>
        <taxon>Pterygota</taxon>
        <taxon>Neoptera</taxon>
        <taxon>Paraneoptera</taxon>
        <taxon>Hemiptera</taxon>
        <taxon>Sternorrhyncha</taxon>
        <taxon>Psylloidea</taxon>
        <taxon>Psyllidae</taxon>
        <taxon>Psyllinae</taxon>
        <taxon>Cacopsylla</taxon>
    </lineage>
</organism>